<keyword evidence="5 7" id="KW-0560">Oxidoreductase</keyword>
<dbReference type="PIRSF" id="PIRSF000232">
    <property type="entry name" value="YdjA"/>
    <property type="match status" value="1"/>
</dbReference>
<evidence type="ECO:0000313" key="9">
    <source>
        <dbReference type="EMBL" id="KWA68561.1"/>
    </source>
</evidence>
<dbReference type="STRING" id="1503054.WT74_27480"/>
<feature type="binding site" evidence="8">
    <location>
        <position position="42"/>
    </location>
    <ligand>
        <name>FMN</name>
        <dbReference type="ChEBI" id="CHEBI:58210"/>
        <note>ligand shared between dimeric partners</note>
    </ligand>
</feature>
<dbReference type="SUPFAM" id="SSF55469">
    <property type="entry name" value="FMN-dependent nitroreductase-like"/>
    <property type="match status" value="1"/>
</dbReference>
<dbReference type="Pfam" id="PF00881">
    <property type="entry name" value="Nitroreductase"/>
    <property type="match status" value="1"/>
</dbReference>
<dbReference type="Gene3D" id="3.40.109.10">
    <property type="entry name" value="NADH Oxidase"/>
    <property type="match status" value="1"/>
</dbReference>
<evidence type="ECO:0000256" key="2">
    <source>
        <dbReference type="ARBA" id="ARBA00022630"/>
    </source>
</evidence>
<organism evidence="9">
    <name type="scientific">Burkholderia stagnalis</name>
    <dbReference type="NCBI Taxonomy" id="1503054"/>
    <lineage>
        <taxon>Bacteria</taxon>
        <taxon>Pseudomonadati</taxon>
        <taxon>Pseudomonadota</taxon>
        <taxon>Betaproteobacteria</taxon>
        <taxon>Burkholderiales</taxon>
        <taxon>Burkholderiaceae</taxon>
        <taxon>Burkholderia</taxon>
        <taxon>Burkholderia cepacia complex</taxon>
    </lineage>
</organism>
<evidence type="ECO:0000256" key="8">
    <source>
        <dbReference type="PIRSR" id="PIRSR000232-1"/>
    </source>
</evidence>
<comment type="cofactor">
    <cofactor evidence="8">
        <name>FMN</name>
        <dbReference type="ChEBI" id="CHEBI:58210"/>
    </cofactor>
    <text evidence="8">Binds 1 FMN per subunit.</text>
</comment>
<dbReference type="EMBL" id="LPHB01000001">
    <property type="protein sequence ID" value="KWA68561.1"/>
    <property type="molecule type" value="Genomic_DNA"/>
</dbReference>
<evidence type="ECO:0000256" key="5">
    <source>
        <dbReference type="ARBA" id="ARBA00023002"/>
    </source>
</evidence>
<dbReference type="Proteomes" id="UP000068603">
    <property type="component" value="Unassembled WGS sequence"/>
</dbReference>
<dbReference type="InterPro" id="IPR000415">
    <property type="entry name" value="Nitroreductase-like"/>
</dbReference>
<accession>A0A106PI24</accession>
<comment type="similarity">
    <text evidence="1 7">Belongs to the nitroreductase family.</text>
</comment>
<dbReference type="AlphaFoldDB" id="A0A106PI24"/>
<evidence type="ECO:0000256" key="6">
    <source>
        <dbReference type="ARBA" id="ARBA00023027"/>
    </source>
</evidence>
<keyword evidence="6 7" id="KW-0520">NAD</keyword>
<proteinExistence type="inferred from homology"/>
<keyword evidence="3 7" id="KW-0288">FMN</keyword>
<evidence type="ECO:0000256" key="7">
    <source>
        <dbReference type="PIRNR" id="PIRNR000232"/>
    </source>
</evidence>
<dbReference type="InterPro" id="IPR029479">
    <property type="entry name" value="Nitroreductase"/>
</dbReference>
<keyword evidence="2 7" id="KW-0285">Flavoprotein</keyword>
<dbReference type="PANTHER" id="PTHR43821">
    <property type="entry name" value="NAD(P)H NITROREDUCTASE YDJA-RELATED"/>
    <property type="match status" value="1"/>
</dbReference>
<feature type="binding site" evidence="8">
    <location>
        <position position="38"/>
    </location>
    <ligand>
        <name>FMN</name>
        <dbReference type="ChEBI" id="CHEBI:58210"/>
        <note>ligand shared between dimeric partners</note>
    </ligand>
</feature>
<evidence type="ECO:0000313" key="10">
    <source>
        <dbReference type="Proteomes" id="UP000068603"/>
    </source>
</evidence>
<sequence>MPDPLALLLKRRSTPTRQLGGAPPDRATLNRLLEAAIRVPDHGKLEPFRLILLEGDAKLRFGERLAARASQRASLSETQQEKERLRYTFAPLVIAVIARVDPDHKVPVVEQQLSAGCVAYNLLLAASAVGLGAQWLTGWAAYDAEVAAILGLAAHEQTVGFVHVGQPAEDVAERSRPALDSVLSVWTPAAAAGQAAA</sequence>
<feature type="binding site" description="in other chain" evidence="8">
    <location>
        <begin position="11"/>
        <end position="13"/>
    </location>
    <ligand>
        <name>FMN</name>
        <dbReference type="ChEBI" id="CHEBI:58210"/>
        <note>ligand shared between dimeric partners</note>
    </ligand>
</feature>
<dbReference type="KEGG" id="bstg:WT74_27480"/>
<dbReference type="EC" id="1.-.-.-" evidence="7"/>
<evidence type="ECO:0000256" key="1">
    <source>
        <dbReference type="ARBA" id="ARBA00007118"/>
    </source>
</evidence>
<dbReference type="RefSeq" id="WP_059565712.1">
    <property type="nucleotide sequence ID" value="NZ_CP013461.1"/>
</dbReference>
<gene>
    <name evidence="9" type="ORF">WT44_01050</name>
</gene>
<keyword evidence="4 7" id="KW-0521">NADP</keyword>
<dbReference type="InterPro" id="IPR052530">
    <property type="entry name" value="NAD(P)H_nitroreductase"/>
</dbReference>
<reference evidence="9 10" key="1">
    <citation type="submission" date="2015-11" db="EMBL/GenBank/DDBJ databases">
        <title>Expanding the genomic diversity of Burkholderia species for the development of highly accurate diagnostics.</title>
        <authorList>
            <person name="Sahl J."/>
            <person name="Keim P."/>
            <person name="Wagner D."/>
        </authorList>
    </citation>
    <scope>NUCLEOTIDE SEQUENCE [LARGE SCALE GENOMIC DNA]</scope>
    <source>
        <strain evidence="9 10">MSMB1960WGS</strain>
    </source>
</reference>
<dbReference type="GO" id="GO:0016491">
    <property type="term" value="F:oxidoreductase activity"/>
    <property type="evidence" value="ECO:0007669"/>
    <property type="project" value="UniProtKB-UniRule"/>
</dbReference>
<evidence type="ECO:0000256" key="4">
    <source>
        <dbReference type="ARBA" id="ARBA00022857"/>
    </source>
</evidence>
<dbReference type="GeneID" id="93055815"/>
<protein>
    <recommendedName>
        <fullName evidence="7">Putative NAD(P)H nitroreductase</fullName>
        <ecNumber evidence="7">1.-.-.-</ecNumber>
    </recommendedName>
</protein>
<name>A0A106PI24_9BURK</name>
<dbReference type="InterPro" id="IPR026021">
    <property type="entry name" value="YdjA-like"/>
</dbReference>
<dbReference type="CDD" id="cd02135">
    <property type="entry name" value="YdjA-like"/>
    <property type="match status" value="1"/>
</dbReference>
<dbReference type="PANTHER" id="PTHR43821:SF1">
    <property type="entry name" value="NAD(P)H NITROREDUCTASE YDJA-RELATED"/>
    <property type="match status" value="1"/>
</dbReference>
<comment type="caution">
    <text evidence="9">The sequence shown here is derived from an EMBL/GenBank/DDBJ whole genome shotgun (WGS) entry which is preliminary data.</text>
</comment>
<feature type="binding site" description="in other chain" evidence="8">
    <location>
        <begin position="135"/>
        <end position="137"/>
    </location>
    <ligand>
        <name>FMN</name>
        <dbReference type="ChEBI" id="CHEBI:58210"/>
        <note>ligand shared between dimeric partners</note>
    </ligand>
</feature>
<evidence type="ECO:0000256" key="3">
    <source>
        <dbReference type="ARBA" id="ARBA00022643"/>
    </source>
</evidence>